<reference evidence="2 3" key="1">
    <citation type="submission" date="2010-10" db="EMBL/GenBank/DDBJ databases">
        <authorList>
            <person name="Muzny D."/>
            <person name="Qin X."/>
            <person name="Deng J."/>
            <person name="Jiang H."/>
            <person name="Liu Y."/>
            <person name="Qu J."/>
            <person name="Song X.-Z."/>
            <person name="Zhang L."/>
            <person name="Thornton R."/>
            <person name="Coyle M."/>
            <person name="Francisco L."/>
            <person name="Jackson L."/>
            <person name="Javaid M."/>
            <person name="Korchina V."/>
            <person name="Kovar C."/>
            <person name="Mata R."/>
            <person name="Mathew T."/>
            <person name="Ngo R."/>
            <person name="Nguyen L."/>
            <person name="Nguyen N."/>
            <person name="Okwuonu G."/>
            <person name="Ongeri F."/>
            <person name="Pham C."/>
            <person name="Simmons D."/>
            <person name="Wilczek-Boney K."/>
            <person name="Hale W."/>
            <person name="Jakkamsetti A."/>
            <person name="Pham P."/>
            <person name="Ruth R."/>
            <person name="San Lucas F."/>
            <person name="Warren J."/>
            <person name="Zhang J."/>
            <person name="Zhao Z."/>
            <person name="Zhou C."/>
            <person name="Zhu D."/>
            <person name="Lee S."/>
            <person name="Bess C."/>
            <person name="Blankenburg K."/>
            <person name="Forbes L."/>
            <person name="Fu Q."/>
            <person name="Gubbala S."/>
            <person name="Hirani K."/>
            <person name="Jayaseelan J.C."/>
            <person name="Lara F."/>
            <person name="Munidasa M."/>
            <person name="Palculict T."/>
            <person name="Patil S."/>
            <person name="Pu L.-L."/>
            <person name="Saada N."/>
            <person name="Tang L."/>
            <person name="Weissenberger G."/>
            <person name="Zhu Y."/>
            <person name="Hemphill L."/>
            <person name="Shang Y."/>
            <person name="Youmans B."/>
            <person name="Ayvaz T."/>
            <person name="Ross M."/>
            <person name="Santibanez J."/>
            <person name="Aqrawi P."/>
            <person name="Gross S."/>
            <person name="Joshi V."/>
            <person name="Fowler G."/>
            <person name="Nazareth L."/>
            <person name="Reid J."/>
            <person name="Worley K."/>
            <person name="Petrosino J."/>
            <person name="Highlander S."/>
            <person name="Gibbs R."/>
        </authorList>
    </citation>
    <scope>NUCLEOTIDE SEQUENCE [LARGE SCALE GENOMIC DNA]</scope>
    <source>
        <strain evidence="2 3">F0287</strain>
    </source>
</reference>
<proteinExistence type="predicted"/>
<organism evidence="2 3">
    <name type="scientific">Capnocytophaga ochracea F0287</name>
    <dbReference type="NCBI Taxonomy" id="873517"/>
    <lineage>
        <taxon>Bacteria</taxon>
        <taxon>Pseudomonadati</taxon>
        <taxon>Bacteroidota</taxon>
        <taxon>Flavobacteriia</taxon>
        <taxon>Flavobacteriales</taxon>
        <taxon>Flavobacteriaceae</taxon>
        <taxon>Capnocytophaga</taxon>
    </lineage>
</organism>
<feature type="transmembrane region" description="Helical" evidence="1">
    <location>
        <begin position="12"/>
        <end position="32"/>
    </location>
</feature>
<sequence>MKIFGKTYSYWKESIGGIIIGFISSILIFFLSPKLSDWIDFMKGIPALCITIFGFLLTLLGIILQGNSSTIDWMRSRKKLFNRFIQYNKRIVILSFIISIYSYILGFFNFKYYVEQLPLSDCIVNLGEKIVISIFFGLLVWFVIDTLHFIKVFYALIKEKDQN</sequence>
<keyword evidence="1" id="KW-1133">Transmembrane helix</keyword>
<protein>
    <submittedName>
        <fullName evidence="2">Uncharacterized protein</fullName>
    </submittedName>
</protein>
<evidence type="ECO:0000313" key="3">
    <source>
        <dbReference type="Proteomes" id="UP000005391"/>
    </source>
</evidence>
<dbReference type="AlphaFoldDB" id="E4MQ80"/>
<feature type="transmembrane region" description="Helical" evidence="1">
    <location>
        <begin position="130"/>
        <end position="157"/>
    </location>
</feature>
<dbReference type="EMBL" id="AEOH01000012">
    <property type="protein sequence ID" value="EFS98209.1"/>
    <property type="molecule type" value="Genomic_DNA"/>
</dbReference>
<evidence type="ECO:0000256" key="1">
    <source>
        <dbReference type="SAM" id="Phobius"/>
    </source>
</evidence>
<dbReference type="HOGENOM" id="CLU_1633881_0_0_10"/>
<comment type="caution">
    <text evidence="2">The sequence shown here is derived from an EMBL/GenBank/DDBJ whole genome shotgun (WGS) entry which is preliminary data.</text>
</comment>
<dbReference type="RefSeq" id="WP_002671934.1">
    <property type="nucleotide sequence ID" value="NZ_GL573160.1"/>
</dbReference>
<gene>
    <name evidence="2" type="ORF">HMPREF1977_0540</name>
</gene>
<evidence type="ECO:0000313" key="2">
    <source>
        <dbReference type="EMBL" id="EFS98209.1"/>
    </source>
</evidence>
<name>E4MQ80_CAPOC</name>
<accession>E4MQ80</accession>
<feature type="transmembrane region" description="Helical" evidence="1">
    <location>
        <begin position="44"/>
        <end position="66"/>
    </location>
</feature>
<feature type="transmembrane region" description="Helical" evidence="1">
    <location>
        <begin position="87"/>
        <end position="110"/>
    </location>
</feature>
<keyword evidence="1" id="KW-0812">Transmembrane</keyword>
<keyword evidence="1" id="KW-0472">Membrane</keyword>
<dbReference type="Proteomes" id="UP000005391">
    <property type="component" value="Unassembled WGS sequence"/>
</dbReference>